<name>A0A7R9LUC4_9ACAR</name>
<dbReference type="SUPFAM" id="SSF54236">
    <property type="entry name" value="Ubiquitin-like"/>
    <property type="match status" value="1"/>
</dbReference>
<dbReference type="AlphaFoldDB" id="A0A7R9LUC4"/>
<feature type="region of interest" description="Disordered" evidence="2">
    <location>
        <begin position="284"/>
        <end position="410"/>
    </location>
</feature>
<evidence type="ECO:0000313" key="4">
    <source>
        <dbReference type="EMBL" id="CAD7648121.1"/>
    </source>
</evidence>
<dbReference type="PANTHER" id="PTHR15286">
    <property type="entry name" value="RAS-ASSOCIATING DOMAIN CONTAINING PROTEIN"/>
    <property type="match status" value="1"/>
</dbReference>
<dbReference type="InterPro" id="IPR000159">
    <property type="entry name" value="RA_dom"/>
</dbReference>
<feature type="coiled-coil region" evidence="1">
    <location>
        <begin position="487"/>
        <end position="546"/>
    </location>
</feature>
<feature type="compositionally biased region" description="Polar residues" evidence="2">
    <location>
        <begin position="196"/>
        <end position="212"/>
    </location>
</feature>
<sequence length="569" mass="62664">MELKVWCDGIQRVVCGVSAQTTCQEVVFALAHATGQTGRFILIEKFRNQSERLLAPNEHPLLVLTHWGEYAQDVQFVMKRSEGIAAKVHQNLATSPPQVPGSVSQVMHTSVNTSGSALVGSGAGSPNRRDLFNNSVNRKSGNFRPNSDKTSSTSPSMAKQVSSQAAPIAKNGNINSTTTPIAHQPIAHISAPALTHNQSTTSPVKQQQHSTPTINNTTNTNSISSHNLNTTNSNSNHNLNTNVIHMNNMNMNTNINHNNNNNITNNDMLTETQQTNHQKLIKNNNNINNSINNNNGDSMPSPKSKGTHRPRHPPPYSEAINKSALITNTGTGSTATTTANTSHGLEYDYSSSSDDRQQPPPTASSPVHSGTGSNNKRRSIEPSPQTQTKQKTGGVGGNGGTGTGSQKELLLHRDAIRLVDMQKETMRAQEKEMSAVEREIGSIEKKLLDNELLINGYKEEMDCLHQHWMEQEVLVDQFDGPSLELELDELVMKAQTYEEEVVTVKQKLSACEAQIGDCRQQITRLMDELEDRERQQKADNEVMAKEETDRLADQLMVALRDRKDDFESQ</sequence>
<dbReference type="Proteomes" id="UP000728032">
    <property type="component" value="Unassembled WGS sequence"/>
</dbReference>
<evidence type="ECO:0000256" key="1">
    <source>
        <dbReference type="SAM" id="Coils"/>
    </source>
</evidence>
<keyword evidence="1" id="KW-0175">Coiled coil</keyword>
<feature type="coiled-coil region" evidence="1">
    <location>
        <begin position="419"/>
        <end position="446"/>
    </location>
</feature>
<organism evidence="4">
    <name type="scientific">Oppiella nova</name>
    <dbReference type="NCBI Taxonomy" id="334625"/>
    <lineage>
        <taxon>Eukaryota</taxon>
        <taxon>Metazoa</taxon>
        <taxon>Ecdysozoa</taxon>
        <taxon>Arthropoda</taxon>
        <taxon>Chelicerata</taxon>
        <taxon>Arachnida</taxon>
        <taxon>Acari</taxon>
        <taxon>Acariformes</taxon>
        <taxon>Sarcoptiformes</taxon>
        <taxon>Oribatida</taxon>
        <taxon>Brachypylina</taxon>
        <taxon>Oppioidea</taxon>
        <taxon>Oppiidae</taxon>
        <taxon>Oppiella</taxon>
    </lineage>
</organism>
<feature type="compositionally biased region" description="Polar residues" evidence="2">
    <location>
        <begin position="132"/>
        <end position="165"/>
    </location>
</feature>
<dbReference type="PANTHER" id="PTHR15286:SF6">
    <property type="entry name" value="GH01133P"/>
    <property type="match status" value="1"/>
</dbReference>
<dbReference type="InterPro" id="IPR029071">
    <property type="entry name" value="Ubiquitin-like_domsf"/>
</dbReference>
<feature type="compositionally biased region" description="Low complexity" evidence="2">
    <location>
        <begin position="213"/>
        <end position="234"/>
    </location>
</feature>
<keyword evidence="5" id="KW-1185">Reference proteome</keyword>
<dbReference type="GO" id="GO:0007165">
    <property type="term" value="P:signal transduction"/>
    <property type="evidence" value="ECO:0007669"/>
    <property type="project" value="InterPro"/>
</dbReference>
<dbReference type="Pfam" id="PF00788">
    <property type="entry name" value="RA"/>
    <property type="match status" value="1"/>
</dbReference>
<gene>
    <name evidence="4" type="ORF">ONB1V03_LOCUS6598</name>
</gene>
<feature type="compositionally biased region" description="Polar residues" evidence="2">
    <location>
        <begin position="364"/>
        <end position="374"/>
    </location>
</feature>
<feature type="domain" description="Ras-associating" evidence="3">
    <location>
        <begin position="1"/>
        <end position="83"/>
    </location>
</feature>
<reference evidence="4" key="1">
    <citation type="submission" date="2020-11" db="EMBL/GenBank/DDBJ databases">
        <authorList>
            <person name="Tran Van P."/>
        </authorList>
    </citation>
    <scope>NUCLEOTIDE SEQUENCE</scope>
</reference>
<evidence type="ECO:0000259" key="3">
    <source>
        <dbReference type="PROSITE" id="PS50200"/>
    </source>
</evidence>
<feature type="region of interest" description="Disordered" evidence="2">
    <location>
        <begin position="196"/>
        <end position="234"/>
    </location>
</feature>
<accession>A0A7R9LUC4</accession>
<feature type="compositionally biased region" description="Low complexity" evidence="2">
    <location>
        <begin position="284"/>
        <end position="295"/>
    </location>
</feature>
<dbReference type="EMBL" id="OC917845">
    <property type="protein sequence ID" value="CAD7648121.1"/>
    <property type="molecule type" value="Genomic_DNA"/>
</dbReference>
<dbReference type="SMART" id="SM00314">
    <property type="entry name" value="RA"/>
    <property type="match status" value="1"/>
</dbReference>
<protein>
    <recommendedName>
        <fullName evidence="3">Ras-associating domain-containing protein</fullName>
    </recommendedName>
</protein>
<dbReference type="OrthoDB" id="10051571at2759"/>
<dbReference type="Gene3D" id="3.10.20.90">
    <property type="entry name" value="Phosphatidylinositol 3-kinase Catalytic Subunit, Chain A, domain 1"/>
    <property type="match status" value="1"/>
</dbReference>
<feature type="compositionally biased region" description="Gly residues" evidence="2">
    <location>
        <begin position="393"/>
        <end position="403"/>
    </location>
</feature>
<feature type="region of interest" description="Disordered" evidence="2">
    <location>
        <begin position="114"/>
        <end position="167"/>
    </location>
</feature>
<dbReference type="InterPro" id="IPR033593">
    <property type="entry name" value="N-RASSF"/>
</dbReference>
<feature type="compositionally biased region" description="Low complexity" evidence="2">
    <location>
        <begin position="327"/>
        <end position="352"/>
    </location>
</feature>
<feature type="non-terminal residue" evidence="4">
    <location>
        <position position="569"/>
    </location>
</feature>
<proteinExistence type="predicted"/>
<evidence type="ECO:0000313" key="5">
    <source>
        <dbReference type="Proteomes" id="UP000728032"/>
    </source>
</evidence>
<dbReference type="EMBL" id="CAJPVJ010003020">
    <property type="protein sequence ID" value="CAG2167086.1"/>
    <property type="molecule type" value="Genomic_DNA"/>
</dbReference>
<dbReference type="PROSITE" id="PS50200">
    <property type="entry name" value="RA"/>
    <property type="match status" value="1"/>
</dbReference>
<evidence type="ECO:0000256" key="2">
    <source>
        <dbReference type="SAM" id="MobiDB-lite"/>
    </source>
</evidence>